<accession>A0A345INC3</accession>
<reference evidence="2 3" key="1">
    <citation type="submission" date="2018-07" db="EMBL/GenBank/DDBJ databases">
        <title>Complete Genome and Methylome Analysis of Deinococcus wulumuqiensis NEB 479.</title>
        <authorList>
            <person name="Fomenkov A."/>
            <person name="Luyten Y."/>
            <person name="Vincze T."/>
            <person name="Anton B.P."/>
            <person name="Clark T."/>
            <person name="Roberts R.J."/>
            <person name="Morgan R.D."/>
        </authorList>
    </citation>
    <scope>NUCLEOTIDE SEQUENCE [LARGE SCALE GENOMIC DNA]</scope>
    <source>
        <strain evidence="2 3">NEB 479</strain>
        <plasmid evidence="3">Plasmid pdrdvi</plasmid>
    </source>
</reference>
<sequence length="133" mass="14553">MPQKKKQPTSSNRDRVVYEVRIGNTPRQVEATTTAELKKALLPLLNLDPYSVQAAAHLAHVERATVTGKGWSVKRVGVLSFVADEEPKKAPTGNAQRRQDDQPTTAPTADDATQEQGQQTPDSAHQNTQDTLL</sequence>
<feature type="compositionally biased region" description="Low complexity" evidence="1">
    <location>
        <begin position="102"/>
        <end position="111"/>
    </location>
</feature>
<organism evidence="2 3">
    <name type="scientific">Deinococcus wulumuqiensis</name>
    <dbReference type="NCBI Taxonomy" id="980427"/>
    <lineage>
        <taxon>Bacteria</taxon>
        <taxon>Thermotogati</taxon>
        <taxon>Deinococcota</taxon>
        <taxon>Deinococci</taxon>
        <taxon>Deinococcales</taxon>
        <taxon>Deinococcaceae</taxon>
        <taxon>Deinococcus</taxon>
    </lineage>
</organism>
<evidence type="ECO:0000313" key="2">
    <source>
        <dbReference type="EMBL" id="AXH01196.1"/>
    </source>
</evidence>
<dbReference type="AlphaFoldDB" id="A0A345INC3"/>
<geneLocation type="plasmid" evidence="3">
    <name>pdrdvi</name>
</geneLocation>
<feature type="compositionally biased region" description="Polar residues" evidence="1">
    <location>
        <begin position="115"/>
        <end position="133"/>
    </location>
</feature>
<proteinExistence type="predicted"/>
<feature type="region of interest" description="Disordered" evidence="1">
    <location>
        <begin position="85"/>
        <end position="133"/>
    </location>
</feature>
<gene>
    <name evidence="2" type="ORF">DVJ83_18875</name>
</gene>
<name>A0A345INC3_9DEIO</name>
<dbReference type="KEGG" id="dwu:DVJ83_18875"/>
<dbReference type="EMBL" id="CP031164">
    <property type="protein sequence ID" value="AXH01196.1"/>
    <property type="molecule type" value="Genomic_DNA"/>
</dbReference>
<dbReference type="Proteomes" id="UP000253744">
    <property type="component" value="Plasmid pDrdVI"/>
</dbReference>
<evidence type="ECO:0000256" key="1">
    <source>
        <dbReference type="SAM" id="MobiDB-lite"/>
    </source>
</evidence>
<evidence type="ECO:0000313" key="3">
    <source>
        <dbReference type="Proteomes" id="UP000253744"/>
    </source>
</evidence>
<protein>
    <submittedName>
        <fullName evidence="2">Uncharacterized protein</fullName>
    </submittedName>
</protein>
<dbReference type="RefSeq" id="WP_114673819.1">
    <property type="nucleotide sequence ID" value="NZ_CP031164.1"/>
</dbReference>
<keyword evidence="2" id="KW-0614">Plasmid</keyword>